<evidence type="ECO:0000313" key="1">
    <source>
        <dbReference type="EMBL" id="GBP66005.1"/>
    </source>
</evidence>
<keyword evidence="2" id="KW-1185">Reference proteome</keyword>
<gene>
    <name evidence="1" type="ORF">EVAR_47505_1</name>
</gene>
<name>A0A4C1XV36_EUMVA</name>
<evidence type="ECO:0000313" key="2">
    <source>
        <dbReference type="Proteomes" id="UP000299102"/>
    </source>
</evidence>
<organism evidence="1 2">
    <name type="scientific">Eumeta variegata</name>
    <name type="common">Bagworm moth</name>
    <name type="synonym">Eumeta japonica</name>
    <dbReference type="NCBI Taxonomy" id="151549"/>
    <lineage>
        <taxon>Eukaryota</taxon>
        <taxon>Metazoa</taxon>
        <taxon>Ecdysozoa</taxon>
        <taxon>Arthropoda</taxon>
        <taxon>Hexapoda</taxon>
        <taxon>Insecta</taxon>
        <taxon>Pterygota</taxon>
        <taxon>Neoptera</taxon>
        <taxon>Endopterygota</taxon>
        <taxon>Lepidoptera</taxon>
        <taxon>Glossata</taxon>
        <taxon>Ditrysia</taxon>
        <taxon>Tineoidea</taxon>
        <taxon>Psychidae</taxon>
        <taxon>Oiketicinae</taxon>
        <taxon>Eumeta</taxon>
    </lineage>
</organism>
<reference evidence="1 2" key="1">
    <citation type="journal article" date="2019" name="Commun. Biol.">
        <title>The bagworm genome reveals a unique fibroin gene that provides high tensile strength.</title>
        <authorList>
            <person name="Kono N."/>
            <person name="Nakamura H."/>
            <person name="Ohtoshi R."/>
            <person name="Tomita M."/>
            <person name="Numata K."/>
            <person name="Arakawa K."/>
        </authorList>
    </citation>
    <scope>NUCLEOTIDE SEQUENCE [LARGE SCALE GENOMIC DNA]</scope>
</reference>
<dbReference type="OrthoDB" id="410104at2759"/>
<accession>A0A4C1XV36</accession>
<dbReference type="Proteomes" id="UP000299102">
    <property type="component" value="Unassembled WGS sequence"/>
</dbReference>
<sequence length="159" mass="18144">MRLHYECNRFPDEVSRYVTCQGARLRRRVPGISQGRDLPPLIPPLELAERFRHVCATRHLIHERESKVTKLLRNTVGVRTRTLVGRIRVETRSLHNTCGVPLKDKCRNSDIEEQCGLKEGIVTRVEKVFYHPQAPQAALTTATSCTNGLMCQSRRAASR</sequence>
<protein>
    <submittedName>
        <fullName evidence="1">Uncharacterized protein</fullName>
    </submittedName>
</protein>
<dbReference type="EMBL" id="BGZK01000945">
    <property type="protein sequence ID" value="GBP66005.1"/>
    <property type="molecule type" value="Genomic_DNA"/>
</dbReference>
<proteinExistence type="predicted"/>
<comment type="caution">
    <text evidence="1">The sequence shown here is derived from an EMBL/GenBank/DDBJ whole genome shotgun (WGS) entry which is preliminary data.</text>
</comment>
<dbReference type="AlphaFoldDB" id="A0A4C1XV36"/>